<evidence type="ECO:0000313" key="3">
    <source>
        <dbReference type="EMBL" id="SDI01223.1"/>
    </source>
</evidence>
<organism evidence="3 4">
    <name type="scientific">Myroides phaeus</name>
    <dbReference type="NCBI Taxonomy" id="702745"/>
    <lineage>
        <taxon>Bacteria</taxon>
        <taxon>Pseudomonadati</taxon>
        <taxon>Bacteroidota</taxon>
        <taxon>Flavobacteriia</taxon>
        <taxon>Flavobacteriales</taxon>
        <taxon>Flavobacteriaceae</taxon>
        <taxon>Myroides</taxon>
    </lineage>
</organism>
<keyword evidence="4" id="KW-1185">Reference proteome</keyword>
<keyword evidence="1" id="KW-0175">Coiled coil</keyword>
<gene>
    <name evidence="3" type="ORF">SAMN05421818_1406</name>
</gene>
<name>A0A1G8H3P6_9FLAO</name>
<accession>A0A1G8H3P6</accession>
<dbReference type="InterPro" id="IPR027843">
    <property type="entry name" value="DUF4440"/>
</dbReference>
<sequence>MEITEQDIKDLEERLAQAIKSRDLSKLNQFLHDDFLFIAPNGLTITKEMELSSHRSGTMIVEDLEVTFKDISIMDDCAVVMSVYQTKGRFMDMPIEGTFKYIRTWKKTLEGLKVISGSCVRLET</sequence>
<dbReference type="Proteomes" id="UP000243588">
    <property type="component" value="Unassembled WGS sequence"/>
</dbReference>
<dbReference type="STRING" id="702745.SAMN05421818_1406"/>
<dbReference type="EMBL" id="FNDQ01000040">
    <property type="protein sequence ID" value="SDI01223.1"/>
    <property type="molecule type" value="Genomic_DNA"/>
</dbReference>
<proteinExistence type="predicted"/>
<feature type="domain" description="DUF4440" evidence="2">
    <location>
        <begin position="8"/>
        <end position="108"/>
    </location>
</feature>
<evidence type="ECO:0000313" key="4">
    <source>
        <dbReference type="Proteomes" id="UP000243588"/>
    </source>
</evidence>
<dbReference type="InterPro" id="IPR032710">
    <property type="entry name" value="NTF2-like_dom_sf"/>
</dbReference>
<dbReference type="Gene3D" id="3.10.450.50">
    <property type="match status" value="1"/>
</dbReference>
<evidence type="ECO:0000256" key="1">
    <source>
        <dbReference type="SAM" id="Coils"/>
    </source>
</evidence>
<dbReference type="Pfam" id="PF14534">
    <property type="entry name" value="DUF4440"/>
    <property type="match status" value="1"/>
</dbReference>
<feature type="coiled-coil region" evidence="1">
    <location>
        <begin position="1"/>
        <end position="28"/>
    </location>
</feature>
<dbReference type="RefSeq" id="WP_090410501.1">
    <property type="nucleotide sequence ID" value="NZ_FNDQ01000040.1"/>
</dbReference>
<evidence type="ECO:0000259" key="2">
    <source>
        <dbReference type="Pfam" id="PF14534"/>
    </source>
</evidence>
<protein>
    <recommendedName>
        <fullName evidence="2">DUF4440 domain-containing protein</fullName>
    </recommendedName>
</protein>
<reference evidence="4" key="1">
    <citation type="submission" date="2016-10" db="EMBL/GenBank/DDBJ databases">
        <authorList>
            <person name="Varghese N."/>
            <person name="Submissions S."/>
        </authorList>
    </citation>
    <scope>NUCLEOTIDE SEQUENCE [LARGE SCALE GENOMIC DNA]</scope>
    <source>
        <strain evidence="4">DSM 23313</strain>
    </source>
</reference>
<dbReference type="SUPFAM" id="SSF54427">
    <property type="entry name" value="NTF2-like"/>
    <property type="match status" value="1"/>
</dbReference>
<dbReference type="AlphaFoldDB" id="A0A1G8H3P6"/>